<dbReference type="Proteomes" id="UP001259803">
    <property type="component" value="Unassembled WGS sequence"/>
</dbReference>
<evidence type="ECO:0000259" key="7">
    <source>
        <dbReference type="PROSITE" id="PS50893"/>
    </source>
</evidence>
<dbReference type="InterPro" id="IPR003439">
    <property type="entry name" value="ABC_transporter-like_ATP-bd"/>
</dbReference>
<reference evidence="8 9" key="1">
    <citation type="submission" date="2023-09" db="EMBL/GenBank/DDBJ databases">
        <authorList>
            <person name="Rey-Velasco X."/>
        </authorList>
    </citation>
    <scope>NUCLEOTIDE SEQUENCE [LARGE SCALE GENOMIC DNA]</scope>
    <source>
        <strain evidence="8 9">F390</strain>
    </source>
</reference>
<dbReference type="SMART" id="SM00382">
    <property type="entry name" value="AAA"/>
    <property type="match status" value="1"/>
</dbReference>
<name>A0ABU2ZGE6_9SPHN</name>
<organism evidence="8 9">
    <name type="scientific">Croceicoccus esteveae</name>
    <dbReference type="NCBI Taxonomy" id="3075597"/>
    <lineage>
        <taxon>Bacteria</taxon>
        <taxon>Pseudomonadati</taxon>
        <taxon>Pseudomonadota</taxon>
        <taxon>Alphaproteobacteria</taxon>
        <taxon>Sphingomonadales</taxon>
        <taxon>Erythrobacteraceae</taxon>
        <taxon>Croceicoccus</taxon>
    </lineage>
</organism>
<dbReference type="PANTHER" id="PTHR43499">
    <property type="entry name" value="ABC TRANSPORTER I FAMILY MEMBER 1"/>
    <property type="match status" value="1"/>
</dbReference>
<sequence>MARRLANALPRIEPAWQDQGNPIGGQGMVPTRPETDPDHAAVPACDGTDALPQPGFGECRINASDLACRRGDRLLFARLSFAVQGGETLHLAGPNGVGKSSLIRILAGLLPPWAGNVARQGAVALLDERLALDMHQPLGRALEFWARCDLLEPQDMNRIASAAELDDLLDVPVRYLSTGQRRRAALARTLGRGAPIWLLDEPLNGLDARSVATMGGMMTKHCASGGICIIASHQMLPAPVTRRIDIADFLP</sequence>
<protein>
    <submittedName>
        <fullName evidence="8">Heme ABC exporter ATP-binding protein CcmA</fullName>
    </submittedName>
</protein>
<evidence type="ECO:0000256" key="4">
    <source>
        <dbReference type="ARBA" id="ARBA00022840"/>
    </source>
</evidence>
<keyword evidence="9" id="KW-1185">Reference proteome</keyword>
<evidence type="ECO:0000313" key="8">
    <source>
        <dbReference type="EMBL" id="MDT0575666.1"/>
    </source>
</evidence>
<evidence type="ECO:0000256" key="1">
    <source>
        <dbReference type="ARBA" id="ARBA00022448"/>
    </source>
</evidence>
<gene>
    <name evidence="8" type="primary">ccmA</name>
    <name evidence="8" type="ORF">RM533_05665</name>
</gene>
<keyword evidence="2" id="KW-0547">Nucleotide-binding</keyword>
<dbReference type="Pfam" id="PF00005">
    <property type="entry name" value="ABC_tran"/>
    <property type="match status" value="1"/>
</dbReference>
<feature type="domain" description="ABC transporter" evidence="7">
    <location>
        <begin position="61"/>
        <end position="248"/>
    </location>
</feature>
<accession>A0ABU2ZGE6</accession>
<evidence type="ECO:0000313" key="9">
    <source>
        <dbReference type="Proteomes" id="UP001259803"/>
    </source>
</evidence>
<keyword evidence="6" id="KW-0472">Membrane</keyword>
<evidence type="ECO:0000256" key="6">
    <source>
        <dbReference type="ARBA" id="ARBA00023136"/>
    </source>
</evidence>
<evidence type="ECO:0000256" key="3">
    <source>
        <dbReference type="ARBA" id="ARBA00022748"/>
    </source>
</evidence>
<dbReference type="InterPro" id="IPR003593">
    <property type="entry name" value="AAA+_ATPase"/>
</dbReference>
<keyword evidence="4 8" id="KW-0067">ATP-binding</keyword>
<dbReference type="Gene3D" id="3.40.50.300">
    <property type="entry name" value="P-loop containing nucleotide triphosphate hydrolases"/>
    <property type="match status" value="1"/>
</dbReference>
<comment type="caution">
    <text evidence="8">The sequence shown here is derived from an EMBL/GenBank/DDBJ whole genome shotgun (WGS) entry which is preliminary data.</text>
</comment>
<dbReference type="RefSeq" id="WP_311340243.1">
    <property type="nucleotide sequence ID" value="NZ_JAVRHS010000003.1"/>
</dbReference>
<keyword evidence="1" id="KW-0813">Transport</keyword>
<dbReference type="PANTHER" id="PTHR43499:SF1">
    <property type="entry name" value="ABC TRANSPORTER I FAMILY MEMBER 1"/>
    <property type="match status" value="1"/>
</dbReference>
<dbReference type="InterPro" id="IPR005895">
    <property type="entry name" value="ABC_transptr_haem_export_CcmA"/>
</dbReference>
<keyword evidence="5" id="KW-1278">Translocase</keyword>
<dbReference type="InterPro" id="IPR027417">
    <property type="entry name" value="P-loop_NTPase"/>
</dbReference>
<keyword evidence="3" id="KW-0201">Cytochrome c-type biogenesis</keyword>
<evidence type="ECO:0000256" key="5">
    <source>
        <dbReference type="ARBA" id="ARBA00022967"/>
    </source>
</evidence>
<dbReference type="PROSITE" id="PS50893">
    <property type="entry name" value="ABC_TRANSPORTER_2"/>
    <property type="match status" value="1"/>
</dbReference>
<dbReference type="SUPFAM" id="SSF52540">
    <property type="entry name" value="P-loop containing nucleoside triphosphate hydrolases"/>
    <property type="match status" value="1"/>
</dbReference>
<dbReference type="EMBL" id="JAVRHS010000003">
    <property type="protein sequence ID" value="MDT0575666.1"/>
    <property type="molecule type" value="Genomic_DNA"/>
</dbReference>
<dbReference type="GO" id="GO:0005524">
    <property type="term" value="F:ATP binding"/>
    <property type="evidence" value="ECO:0007669"/>
    <property type="project" value="UniProtKB-KW"/>
</dbReference>
<proteinExistence type="predicted"/>
<dbReference type="NCBIfam" id="TIGR01189">
    <property type="entry name" value="ccmA"/>
    <property type="match status" value="1"/>
</dbReference>
<evidence type="ECO:0000256" key="2">
    <source>
        <dbReference type="ARBA" id="ARBA00022741"/>
    </source>
</evidence>